<dbReference type="SUPFAM" id="SSF55729">
    <property type="entry name" value="Acyl-CoA N-acyltransferases (Nat)"/>
    <property type="match status" value="1"/>
</dbReference>
<proteinExistence type="inferred from homology"/>
<dbReference type="Pfam" id="PF00583">
    <property type="entry name" value="Acetyltransf_1"/>
    <property type="match status" value="1"/>
</dbReference>
<evidence type="ECO:0000256" key="3">
    <source>
        <dbReference type="ARBA" id="ARBA00022679"/>
    </source>
</evidence>
<dbReference type="PANTHER" id="PTHR43420">
    <property type="entry name" value="ACETYLTRANSFERASE"/>
    <property type="match status" value="1"/>
</dbReference>
<organism evidence="7 8">
    <name type="scientific">Garciella nitratireducens DSM 15102</name>
    <dbReference type="NCBI Taxonomy" id="1121911"/>
    <lineage>
        <taxon>Bacteria</taxon>
        <taxon>Bacillati</taxon>
        <taxon>Bacillota</taxon>
        <taxon>Clostridia</taxon>
        <taxon>Eubacteriales</taxon>
        <taxon>Eubacteriaceae</taxon>
        <taxon>Garciella</taxon>
    </lineage>
</organism>
<dbReference type="RefSeq" id="WP_087678589.1">
    <property type="nucleotide sequence ID" value="NZ_FUWV01000005.1"/>
</dbReference>
<dbReference type="Gene3D" id="3.40.630.30">
    <property type="match status" value="1"/>
</dbReference>
<comment type="subcellular location">
    <subcellularLocation>
        <location evidence="5">Cytoplasm</location>
    </subcellularLocation>
</comment>
<protein>
    <recommendedName>
        <fullName evidence="5">[Ribosomal protein bS18]-alanine N-acetyltransferase</fullName>
        <ecNumber evidence="5">2.3.1.266</ecNumber>
    </recommendedName>
</protein>
<sequence>MLEEFKMLPLDLEHIEDILIIENLSFPIPWSREAWIQEIRSNKLARYIMILDKNRAIAYGGMWLILDEAHITNIAVHPDYRGKGIGKKLMQGLIDTAKREGIMQMSLEVRKSNTIAIHLYESFGFRVEGMRKEFYLDNHEDALIMWRRE</sequence>
<dbReference type="CDD" id="cd04301">
    <property type="entry name" value="NAT_SF"/>
    <property type="match status" value="1"/>
</dbReference>
<dbReference type="EC" id="2.3.1.266" evidence="5"/>
<comment type="catalytic activity">
    <reaction evidence="5">
        <text>N-terminal L-alanyl-[ribosomal protein bS18] + acetyl-CoA = N-terminal N(alpha)-acetyl-L-alanyl-[ribosomal protein bS18] + CoA + H(+)</text>
        <dbReference type="Rhea" id="RHEA:43756"/>
        <dbReference type="Rhea" id="RHEA-COMP:10676"/>
        <dbReference type="Rhea" id="RHEA-COMP:10677"/>
        <dbReference type="ChEBI" id="CHEBI:15378"/>
        <dbReference type="ChEBI" id="CHEBI:57287"/>
        <dbReference type="ChEBI" id="CHEBI:57288"/>
        <dbReference type="ChEBI" id="CHEBI:64718"/>
        <dbReference type="ChEBI" id="CHEBI:83683"/>
        <dbReference type="EC" id="2.3.1.266"/>
    </reaction>
</comment>
<accession>A0A1T4LZ78</accession>
<dbReference type="PROSITE" id="PS51186">
    <property type="entry name" value="GNAT"/>
    <property type="match status" value="1"/>
</dbReference>
<keyword evidence="2 5" id="KW-0963">Cytoplasm</keyword>
<evidence type="ECO:0000313" key="8">
    <source>
        <dbReference type="Proteomes" id="UP000196365"/>
    </source>
</evidence>
<dbReference type="InterPro" id="IPR000182">
    <property type="entry name" value="GNAT_dom"/>
</dbReference>
<comment type="similarity">
    <text evidence="1 5">Belongs to the acetyltransferase family. RimI subfamily.</text>
</comment>
<dbReference type="PANTHER" id="PTHR43420:SF44">
    <property type="entry name" value="ACETYLTRANSFERASE YPEA"/>
    <property type="match status" value="1"/>
</dbReference>
<evidence type="ECO:0000256" key="2">
    <source>
        <dbReference type="ARBA" id="ARBA00022490"/>
    </source>
</evidence>
<evidence type="ECO:0000256" key="5">
    <source>
        <dbReference type="RuleBase" id="RU363094"/>
    </source>
</evidence>
<dbReference type="GO" id="GO:0005737">
    <property type="term" value="C:cytoplasm"/>
    <property type="evidence" value="ECO:0007669"/>
    <property type="project" value="UniProtKB-SubCell"/>
</dbReference>
<evidence type="ECO:0000259" key="6">
    <source>
        <dbReference type="PROSITE" id="PS51186"/>
    </source>
</evidence>
<gene>
    <name evidence="7" type="ORF">SAMN02745973_01146</name>
</gene>
<evidence type="ECO:0000256" key="4">
    <source>
        <dbReference type="ARBA" id="ARBA00023315"/>
    </source>
</evidence>
<dbReference type="OrthoDB" id="9797806at2"/>
<comment type="function">
    <text evidence="5">Acetylates the N-terminal alanine of ribosomal protein bS18.</text>
</comment>
<keyword evidence="8" id="KW-1185">Reference proteome</keyword>
<reference evidence="7 8" key="1">
    <citation type="submission" date="2017-02" db="EMBL/GenBank/DDBJ databases">
        <authorList>
            <person name="Peterson S.W."/>
        </authorList>
    </citation>
    <scope>NUCLEOTIDE SEQUENCE [LARGE SCALE GENOMIC DNA]</scope>
    <source>
        <strain evidence="7 8">DSM 15102</strain>
    </source>
</reference>
<name>A0A1T4LZ78_9FIRM</name>
<dbReference type="InterPro" id="IPR050680">
    <property type="entry name" value="YpeA/RimI_acetyltransf"/>
</dbReference>
<dbReference type="InterPro" id="IPR006464">
    <property type="entry name" value="AcTrfase_RimI/Ard1"/>
</dbReference>
<feature type="domain" description="N-acetyltransferase" evidence="6">
    <location>
        <begin position="5"/>
        <end position="149"/>
    </location>
</feature>
<dbReference type="InterPro" id="IPR016181">
    <property type="entry name" value="Acyl_CoA_acyltransferase"/>
</dbReference>
<dbReference type="AlphaFoldDB" id="A0A1T4LZ78"/>
<dbReference type="NCBIfam" id="TIGR01575">
    <property type="entry name" value="rimI"/>
    <property type="match status" value="1"/>
</dbReference>
<evidence type="ECO:0000256" key="1">
    <source>
        <dbReference type="ARBA" id="ARBA00005395"/>
    </source>
</evidence>
<keyword evidence="4" id="KW-0012">Acyltransferase</keyword>
<dbReference type="EMBL" id="FUWV01000005">
    <property type="protein sequence ID" value="SJZ59951.1"/>
    <property type="molecule type" value="Genomic_DNA"/>
</dbReference>
<evidence type="ECO:0000313" key="7">
    <source>
        <dbReference type="EMBL" id="SJZ59951.1"/>
    </source>
</evidence>
<dbReference type="Proteomes" id="UP000196365">
    <property type="component" value="Unassembled WGS sequence"/>
</dbReference>
<dbReference type="GO" id="GO:0008999">
    <property type="term" value="F:protein-N-terminal-alanine acetyltransferase activity"/>
    <property type="evidence" value="ECO:0007669"/>
    <property type="project" value="UniProtKB-EC"/>
</dbReference>
<keyword evidence="3 7" id="KW-0808">Transferase</keyword>